<dbReference type="AlphaFoldDB" id="A0A9P7V7M1"/>
<dbReference type="RefSeq" id="XP_043048227.1">
    <property type="nucleotide sequence ID" value="XM_043192255.1"/>
</dbReference>
<dbReference type="GeneID" id="66114832"/>
<protein>
    <submittedName>
        <fullName evidence="2">Uncharacterized protein</fullName>
    </submittedName>
</protein>
<evidence type="ECO:0000313" key="2">
    <source>
        <dbReference type="EMBL" id="KAG7192677.1"/>
    </source>
</evidence>
<gene>
    <name evidence="2" type="ORF">KQ657_001458</name>
</gene>
<organism evidence="2 3">
    <name type="scientific">Scheffersomyces spartinae</name>
    <dbReference type="NCBI Taxonomy" id="45513"/>
    <lineage>
        <taxon>Eukaryota</taxon>
        <taxon>Fungi</taxon>
        <taxon>Dikarya</taxon>
        <taxon>Ascomycota</taxon>
        <taxon>Saccharomycotina</taxon>
        <taxon>Pichiomycetes</taxon>
        <taxon>Debaryomycetaceae</taxon>
        <taxon>Scheffersomyces</taxon>
    </lineage>
</organism>
<dbReference type="InterPro" id="IPR014848">
    <property type="entry name" value="Rgp1"/>
</dbReference>
<proteinExistence type="predicted"/>
<evidence type="ECO:0000313" key="3">
    <source>
        <dbReference type="Proteomes" id="UP000790833"/>
    </source>
</evidence>
<evidence type="ECO:0000256" key="1">
    <source>
        <dbReference type="SAM" id="MobiDB-lite"/>
    </source>
</evidence>
<keyword evidence="3" id="KW-1185">Reference proteome</keyword>
<comment type="caution">
    <text evidence="2">The sequence shown here is derived from an EMBL/GenBank/DDBJ whole genome shotgun (WGS) entry which is preliminary data.</text>
</comment>
<dbReference type="Proteomes" id="UP000790833">
    <property type="component" value="Unassembled WGS sequence"/>
</dbReference>
<name>A0A9P7V7M1_9ASCO</name>
<feature type="region of interest" description="Disordered" evidence="1">
    <location>
        <begin position="135"/>
        <end position="156"/>
    </location>
</feature>
<dbReference type="PANTHER" id="PTHR12507">
    <property type="entry name" value="REDUCED GROWTH PHENOTYPE 1 RGP1, YEAST -RELATED"/>
    <property type="match status" value="1"/>
</dbReference>
<dbReference type="OrthoDB" id="1918at2759"/>
<dbReference type="EMBL" id="JAHMUF010000016">
    <property type="protein sequence ID" value="KAG7192677.1"/>
    <property type="molecule type" value="Genomic_DNA"/>
</dbReference>
<reference evidence="2" key="1">
    <citation type="submission" date="2021-03" db="EMBL/GenBank/DDBJ databases">
        <authorList>
            <person name="Palmer J.M."/>
        </authorList>
    </citation>
    <scope>NUCLEOTIDE SEQUENCE</scope>
    <source>
        <strain evidence="2">ARV_011</strain>
    </source>
</reference>
<sequence>MNDFVSEYTKVVSNALRITIKYRSDNRATIVFHNTLKNRPIEINPQQVKAGWLSIFGFRQTIEESEVEESDTSHLNDDVDADSGAPVTIFLGYIQFFGYLVHNYSIRHGSHDAYSPQANESLWVNSMYTTTYDDSIVTDENNSNNNKSGGSGEQNDSYETRLEKILLTPLMHHSVDNPLVIGGKMGAVNDLIVVEKQVRKTSNVINSNNRYLLQDLISPFNSIPTPTLTVHDDDPNENGFIPLHELTDNLTPFYATPQSLMFSELHIPPKLSTSFEVTLPGVLGLPPSYNTHMTAPLSDQGWVSIQYRLIVGFNFQHSHDEDPVHRAVYFPYTMRMNIDESMHCGEYLQSYFAEIKFDNDWTPEVNQVTDSTMVTTSSASPPLAELLDISLLQIDNKRQVFLDELDTLIKLDIYEITTQSSLRKKSIAEASSEEMAQWNRRPVPSLKNKFQIRVNNHDLCIISLPRTTFHLGNNIHFSIDLNPSDAATTKVVGVTVHLEAIENYHVTESKDKFQNRYKVTPTFKLNTMACSLLPNPGSNMVRGSINIPQFLTPEFRVTNFLDVRYQLSFKFVLVELEGHNVDDNLGSAVSTTNTDNGTELDPALSGLHYSTSFIQFIHDYQHDSSGTDMRFKFPIVVLP</sequence>
<dbReference type="Pfam" id="PF08737">
    <property type="entry name" value="Rgp1"/>
    <property type="match status" value="1"/>
</dbReference>
<accession>A0A9P7V7M1</accession>